<dbReference type="Gene3D" id="3.10.350.10">
    <property type="entry name" value="LysM domain"/>
    <property type="match status" value="1"/>
</dbReference>
<dbReference type="PROSITE" id="PS00026">
    <property type="entry name" value="CHIT_BIND_I_1"/>
    <property type="match status" value="1"/>
</dbReference>
<evidence type="ECO:0000256" key="4">
    <source>
        <dbReference type="SAM" id="SignalP"/>
    </source>
</evidence>
<organism evidence="6 7">
    <name type="scientific">Penicillium vulpinum</name>
    <dbReference type="NCBI Taxonomy" id="29845"/>
    <lineage>
        <taxon>Eukaryota</taxon>
        <taxon>Fungi</taxon>
        <taxon>Dikarya</taxon>
        <taxon>Ascomycota</taxon>
        <taxon>Pezizomycotina</taxon>
        <taxon>Eurotiomycetes</taxon>
        <taxon>Eurotiomycetidae</taxon>
        <taxon>Eurotiales</taxon>
        <taxon>Aspergillaceae</taxon>
        <taxon>Penicillium</taxon>
    </lineage>
</organism>
<dbReference type="InterPro" id="IPR036861">
    <property type="entry name" value="Endochitinase-like_sf"/>
</dbReference>
<dbReference type="PANTHER" id="PTHR47700:SF2">
    <property type="entry name" value="CHITINASE"/>
    <property type="match status" value="1"/>
</dbReference>
<dbReference type="PANTHER" id="PTHR47700">
    <property type="entry name" value="V CHITINASE, PUTATIVE (AFU_ORTHOLOGUE AFUA_6G13720)-RELATED"/>
    <property type="match status" value="1"/>
</dbReference>
<feature type="compositionally biased region" description="Low complexity" evidence="3">
    <location>
        <begin position="155"/>
        <end position="199"/>
    </location>
</feature>
<keyword evidence="1" id="KW-0147">Chitin-binding</keyword>
<dbReference type="InterPro" id="IPR057277">
    <property type="entry name" value="LysM_C"/>
</dbReference>
<dbReference type="STRING" id="29845.A0A1V6S460"/>
<keyword evidence="4" id="KW-0732">Signal</keyword>
<name>A0A1V6S460_9EURO</name>
<dbReference type="InterPro" id="IPR018392">
    <property type="entry name" value="LysM"/>
</dbReference>
<dbReference type="SUPFAM" id="SSF57016">
    <property type="entry name" value="Plant lectins/antimicrobial peptides"/>
    <property type="match status" value="1"/>
</dbReference>
<dbReference type="InterPro" id="IPR053214">
    <property type="entry name" value="LysM12-like"/>
</dbReference>
<evidence type="ECO:0000259" key="5">
    <source>
        <dbReference type="PROSITE" id="PS51782"/>
    </source>
</evidence>
<dbReference type="Pfam" id="PF25139">
    <property type="entry name" value="LysM14_C"/>
    <property type="match status" value="1"/>
</dbReference>
<feature type="compositionally biased region" description="Low complexity" evidence="3">
    <location>
        <begin position="206"/>
        <end position="221"/>
    </location>
</feature>
<feature type="region of interest" description="Disordered" evidence="3">
    <location>
        <begin position="155"/>
        <end position="221"/>
    </location>
</feature>
<feature type="domain" description="LysM" evidence="5">
    <location>
        <begin position="39"/>
        <end position="87"/>
    </location>
</feature>
<dbReference type="Proteomes" id="UP000191518">
    <property type="component" value="Unassembled WGS sequence"/>
</dbReference>
<protein>
    <recommendedName>
        <fullName evidence="5">LysM domain-containing protein</fullName>
    </recommendedName>
</protein>
<feature type="signal peptide" evidence="4">
    <location>
        <begin position="1"/>
        <end position="27"/>
    </location>
</feature>
<keyword evidence="2" id="KW-0843">Virulence</keyword>
<dbReference type="InterPro" id="IPR018371">
    <property type="entry name" value="Chitin-binding_1_CS"/>
</dbReference>
<proteinExistence type="predicted"/>
<dbReference type="Pfam" id="PF00187">
    <property type="entry name" value="Chitin_bind_1"/>
    <property type="match status" value="1"/>
</dbReference>
<evidence type="ECO:0000256" key="2">
    <source>
        <dbReference type="ARBA" id="ARBA00023026"/>
    </source>
</evidence>
<dbReference type="CDD" id="cd00118">
    <property type="entry name" value="LysM"/>
    <property type="match status" value="1"/>
</dbReference>
<gene>
    <name evidence="6" type="ORF">PENVUL_c009G08307</name>
</gene>
<sequence length="367" mass="39772">MWYFRLSNLITLIAILLLGLIATSGAAVAPRATTDGLCAKYVVQTGESCAMIAKANSITVADIETYNAQTWGWPGCQNILQGASICISSGDPLMPITLPDAICGPQVPGTKRPNNWSDLGSLNPCADNECCSSWGFCGSTPEFCTSKAATTTSRKTTKAAPKATSTTTTSKKDTTTTSKKATTTTTKKATTTTKKATTTTKKDTTTNKPTSATKSSQKKTSTTTSKAPVVSTWTIKMYSEMDCHGDHYILEGHNMDMVDYKCLNLHGNLSTKNSITDVSCNWYTLGGTFKSSCIAGTLTEPQSWIVDGGICTIWENRDCKDVYRHSGYLSRECRNRRESNITDWTSMKCYIPTGFNYNPDPPKQVGL</sequence>
<comment type="caution">
    <text evidence="6">The sequence shown here is derived from an EMBL/GenBank/DDBJ whole genome shotgun (WGS) entry which is preliminary data.</text>
</comment>
<accession>A0A1V6S460</accession>
<evidence type="ECO:0000256" key="3">
    <source>
        <dbReference type="SAM" id="MobiDB-lite"/>
    </source>
</evidence>
<dbReference type="PROSITE" id="PS51782">
    <property type="entry name" value="LYSM"/>
    <property type="match status" value="1"/>
</dbReference>
<evidence type="ECO:0000313" key="6">
    <source>
        <dbReference type="EMBL" id="OQE08520.1"/>
    </source>
</evidence>
<dbReference type="SUPFAM" id="SSF54106">
    <property type="entry name" value="LysM domain"/>
    <property type="match status" value="1"/>
</dbReference>
<dbReference type="Gene3D" id="3.30.60.10">
    <property type="entry name" value="Endochitinase-like"/>
    <property type="match status" value="1"/>
</dbReference>
<dbReference type="GO" id="GO:0008061">
    <property type="term" value="F:chitin binding"/>
    <property type="evidence" value="ECO:0007669"/>
    <property type="project" value="UniProtKB-KW"/>
</dbReference>
<dbReference type="InterPro" id="IPR036779">
    <property type="entry name" value="LysM_dom_sf"/>
</dbReference>
<dbReference type="CDD" id="cd00035">
    <property type="entry name" value="ChtBD1"/>
    <property type="match status" value="1"/>
</dbReference>
<feature type="chain" id="PRO_5012663950" description="LysM domain-containing protein" evidence="4">
    <location>
        <begin position="28"/>
        <end position="367"/>
    </location>
</feature>
<dbReference type="AlphaFoldDB" id="A0A1V6S460"/>
<dbReference type="EMBL" id="MDYP01000009">
    <property type="protein sequence ID" value="OQE08520.1"/>
    <property type="molecule type" value="Genomic_DNA"/>
</dbReference>
<evidence type="ECO:0000256" key="1">
    <source>
        <dbReference type="ARBA" id="ARBA00022669"/>
    </source>
</evidence>
<dbReference type="InterPro" id="IPR001002">
    <property type="entry name" value="Chitin-bd_1"/>
</dbReference>
<dbReference type="OrthoDB" id="73875at2759"/>
<reference evidence="7" key="1">
    <citation type="journal article" date="2017" name="Nat. Microbiol.">
        <title>Global analysis of biosynthetic gene clusters reveals vast potential of secondary metabolite production in Penicillium species.</title>
        <authorList>
            <person name="Nielsen J.C."/>
            <person name="Grijseels S."/>
            <person name="Prigent S."/>
            <person name="Ji B."/>
            <person name="Dainat J."/>
            <person name="Nielsen K.F."/>
            <person name="Frisvad J.C."/>
            <person name="Workman M."/>
            <person name="Nielsen J."/>
        </authorList>
    </citation>
    <scope>NUCLEOTIDE SEQUENCE [LARGE SCALE GENOMIC DNA]</scope>
    <source>
        <strain evidence="7">IBT 29486</strain>
    </source>
</reference>
<keyword evidence="7" id="KW-1185">Reference proteome</keyword>
<evidence type="ECO:0000313" key="7">
    <source>
        <dbReference type="Proteomes" id="UP000191518"/>
    </source>
</evidence>